<dbReference type="Proteomes" id="UP000251647">
    <property type="component" value="Unassembled WGS sequence"/>
</dbReference>
<feature type="chain" id="PRO_5035222423" evidence="8">
    <location>
        <begin position="25"/>
        <end position="423"/>
    </location>
</feature>
<keyword evidence="6" id="KW-0472">Membrane</keyword>
<evidence type="ECO:0000313" key="10">
    <source>
        <dbReference type="Proteomes" id="UP000251647"/>
    </source>
</evidence>
<proteinExistence type="inferred from homology"/>
<evidence type="ECO:0000256" key="4">
    <source>
        <dbReference type="ARBA" id="ARBA00022452"/>
    </source>
</evidence>
<evidence type="ECO:0000256" key="2">
    <source>
        <dbReference type="ARBA" id="ARBA00007613"/>
    </source>
</evidence>
<dbReference type="InterPro" id="IPR003423">
    <property type="entry name" value="OMP_efflux"/>
</dbReference>
<evidence type="ECO:0000256" key="1">
    <source>
        <dbReference type="ARBA" id="ARBA00004442"/>
    </source>
</evidence>
<keyword evidence="5" id="KW-0812">Transmembrane</keyword>
<reference evidence="9 10" key="1">
    <citation type="submission" date="2018-06" db="EMBL/GenBank/DDBJ databases">
        <authorList>
            <consortium name="Pathogen Informatics"/>
            <person name="Doyle S."/>
        </authorList>
    </citation>
    <scope>NUCLEOTIDE SEQUENCE [LARGE SCALE GENOMIC DNA]</scope>
    <source>
        <strain evidence="9 10">NCTC11647</strain>
    </source>
</reference>
<evidence type="ECO:0000256" key="3">
    <source>
        <dbReference type="ARBA" id="ARBA00022448"/>
    </source>
</evidence>
<sequence>MTKLHLVKVGCTILIATFSFPSYAISIEQAWQKAKQSDPNYEKVKIDVRRSEVKVDAIRRSFQPSLSATISASWRESFSNTNGYGASLSQTIWDSSLWSDLDQANSNYIKTKLLLVQSRNELARRLLSSYLDVASAQSDLQLAQSKLEEDGKLLKIIEKRYLAGKVKSVDVEEIRATQVADKLSILSTRSDLEVKRTTLAALINQIPLSVNQIRIDSLIQPIMMADTQEQWLKLAKDSSPELLEAIQNIKASEFAKDSARGGYYPTVKGHVSYNNDDRRKNGEFNAGITLHMPIDLNGATQARVEEASLNILSAKQDLRKVEIDIQKRVIQQFTQVVINWNQVLMTNKLVISREKVLRNKEKLYDAGLLEISEVISAHNSLFIAKNDLQNNLYNYWRQHIDLLQTAGKLDDDAIALISRAFNS</sequence>
<evidence type="ECO:0000256" key="7">
    <source>
        <dbReference type="ARBA" id="ARBA00023237"/>
    </source>
</evidence>
<dbReference type="PANTHER" id="PTHR30026">
    <property type="entry name" value="OUTER MEMBRANE PROTEIN TOLC"/>
    <property type="match status" value="1"/>
</dbReference>
<evidence type="ECO:0000256" key="8">
    <source>
        <dbReference type="SAM" id="SignalP"/>
    </source>
</evidence>
<keyword evidence="4" id="KW-1134">Transmembrane beta strand</keyword>
<feature type="signal peptide" evidence="8">
    <location>
        <begin position="1"/>
        <end position="24"/>
    </location>
</feature>
<evidence type="ECO:0000256" key="5">
    <source>
        <dbReference type="ARBA" id="ARBA00022692"/>
    </source>
</evidence>
<keyword evidence="8" id="KW-0732">Signal</keyword>
<dbReference type="PANTHER" id="PTHR30026:SF20">
    <property type="entry name" value="OUTER MEMBRANE PROTEIN TOLC"/>
    <property type="match status" value="1"/>
</dbReference>
<organism evidence="9 10">
    <name type="scientific">Photobacterium damselae</name>
    <dbReference type="NCBI Taxonomy" id="38293"/>
    <lineage>
        <taxon>Bacteria</taxon>
        <taxon>Pseudomonadati</taxon>
        <taxon>Pseudomonadota</taxon>
        <taxon>Gammaproteobacteria</taxon>
        <taxon>Vibrionales</taxon>
        <taxon>Vibrionaceae</taxon>
        <taxon>Photobacterium</taxon>
    </lineage>
</organism>
<comment type="similarity">
    <text evidence="2">Belongs to the outer membrane factor (OMF) (TC 1.B.17) family.</text>
</comment>
<name>A0A2T3Q9U2_PHODM</name>
<dbReference type="SUPFAM" id="SSF56954">
    <property type="entry name" value="Outer membrane efflux proteins (OEP)"/>
    <property type="match status" value="1"/>
</dbReference>
<evidence type="ECO:0000313" key="9">
    <source>
        <dbReference type="EMBL" id="SPY45973.1"/>
    </source>
</evidence>
<keyword evidence="3" id="KW-0813">Transport</keyword>
<dbReference type="GO" id="GO:1990281">
    <property type="term" value="C:efflux pump complex"/>
    <property type="evidence" value="ECO:0007669"/>
    <property type="project" value="TreeGrafter"/>
</dbReference>
<dbReference type="GO" id="GO:0015288">
    <property type="term" value="F:porin activity"/>
    <property type="evidence" value="ECO:0007669"/>
    <property type="project" value="TreeGrafter"/>
</dbReference>
<gene>
    <name evidence="9" type="primary">tolC_2</name>
    <name evidence="9" type="ORF">NCTC11647_04318</name>
</gene>
<dbReference type="GO" id="GO:0015562">
    <property type="term" value="F:efflux transmembrane transporter activity"/>
    <property type="evidence" value="ECO:0007669"/>
    <property type="project" value="InterPro"/>
</dbReference>
<comment type="subcellular location">
    <subcellularLocation>
        <location evidence="1">Cell outer membrane</location>
    </subcellularLocation>
</comment>
<dbReference type="Pfam" id="PF02321">
    <property type="entry name" value="OEP"/>
    <property type="match status" value="2"/>
</dbReference>
<dbReference type="InterPro" id="IPR051906">
    <property type="entry name" value="TolC-like"/>
</dbReference>
<dbReference type="Gene3D" id="1.20.1600.10">
    <property type="entry name" value="Outer membrane efflux proteins (OEP)"/>
    <property type="match status" value="1"/>
</dbReference>
<evidence type="ECO:0000256" key="6">
    <source>
        <dbReference type="ARBA" id="ARBA00023136"/>
    </source>
</evidence>
<dbReference type="GO" id="GO:0009279">
    <property type="term" value="C:cell outer membrane"/>
    <property type="evidence" value="ECO:0007669"/>
    <property type="project" value="UniProtKB-SubCell"/>
</dbReference>
<dbReference type="OrthoDB" id="6396237at2"/>
<dbReference type="AlphaFoldDB" id="A0A2T3Q9U2"/>
<keyword evidence="7" id="KW-0998">Cell outer membrane</keyword>
<accession>A0A2T3Q9U2</accession>
<dbReference type="EMBL" id="UATL01000008">
    <property type="protein sequence ID" value="SPY45973.1"/>
    <property type="molecule type" value="Genomic_DNA"/>
</dbReference>
<dbReference type="RefSeq" id="WP_005307008.1">
    <property type="nucleotide sequence ID" value="NZ_PYOG01000035.1"/>
</dbReference>
<protein>
    <submittedName>
        <fullName evidence="9">Outer membrane protein tolC</fullName>
    </submittedName>
</protein>